<keyword evidence="1" id="KW-0378">Hydrolase</keyword>
<name>A0A449AYV3_9BACT</name>
<protein>
    <submittedName>
        <fullName evidence="3">Protein of uncharacterized function (DUF402)</fullName>
    </submittedName>
</protein>
<dbReference type="PANTHER" id="PTHR39159">
    <property type="match status" value="1"/>
</dbReference>
<dbReference type="Proteomes" id="UP000289862">
    <property type="component" value="Chromosome"/>
</dbReference>
<dbReference type="KEGG" id="mgal:NCTC10186_00121"/>
<dbReference type="SUPFAM" id="SSF159234">
    <property type="entry name" value="FomD-like"/>
    <property type="match status" value="1"/>
</dbReference>
<evidence type="ECO:0000259" key="2">
    <source>
        <dbReference type="Pfam" id="PF04167"/>
    </source>
</evidence>
<keyword evidence="4" id="KW-1185">Reference proteome</keyword>
<evidence type="ECO:0000256" key="1">
    <source>
        <dbReference type="ARBA" id="ARBA00022801"/>
    </source>
</evidence>
<dbReference type="Pfam" id="PF04167">
    <property type="entry name" value="DUF402"/>
    <property type="match status" value="1"/>
</dbReference>
<dbReference type="RefSeq" id="WP_119572022.1">
    <property type="nucleotide sequence ID" value="NZ_LR215031.1"/>
</dbReference>
<dbReference type="GO" id="GO:0016787">
    <property type="term" value="F:hydrolase activity"/>
    <property type="evidence" value="ECO:0007669"/>
    <property type="project" value="UniProtKB-KW"/>
</dbReference>
<organism evidence="3 4">
    <name type="scientific">Mycoplasmopsis gallopavonis</name>
    <dbReference type="NCBI Taxonomy" id="76629"/>
    <lineage>
        <taxon>Bacteria</taxon>
        <taxon>Bacillati</taxon>
        <taxon>Mycoplasmatota</taxon>
        <taxon>Mycoplasmoidales</taxon>
        <taxon>Metamycoplasmataceae</taxon>
        <taxon>Mycoplasmopsis</taxon>
    </lineage>
</organism>
<dbReference type="AlphaFoldDB" id="A0A449AYV3"/>
<dbReference type="OrthoDB" id="1645325at2"/>
<dbReference type="PANTHER" id="PTHR39159:SF1">
    <property type="entry name" value="UPF0374 PROTEIN YGAC"/>
    <property type="match status" value="1"/>
</dbReference>
<dbReference type="EMBL" id="LR215031">
    <property type="protein sequence ID" value="VEU72655.1"/>
    <property type="molecule type" value="Genomic_DNA"/>
</dbReference>
<accession>A0A449AYV3</accession>
<dbReference type="InterPro" id="IPR035930">
    <property type="entry name" value="FomD-like_sf"/>
</dbReference>
<evidence type="ECO:0000313" key="3">
    <source>
        <dbReference type="EMBL" id="VEU72655.1"/>
    </source>
</evidence>
<gene>
    <name evidence="3" type="ORF">NCTC10186_00121</name>
</gene>
<proteinExistence type="predicted"/>
<sequence length="235" mass="28125">MNWDFSDAKVGKIINVQAYKHNGFLYRQWNGAKIIFNNKRHIVLFLKGTRVSESSKETSGWRYTESALWFIPKHEMFNSIVLFKKNVGSYYYINLTSLPIFEDNTIKFIDYDIDIKSYPGKSVQIVDHDEFEMNSKMMKYPFALKKEIFANVHKIYDLYNQKQYFFKHEIIQFYLEVAVQDKLITHRAMKDYISIDSKPYNEEDEIFLQNNLNKQNFKKFKNLKNGNTKKHTLSK</sequence>
<dbReference type="InterPro" id="IPR050212">
    <property type="entry name" value="Ntdp-like"/>
</dbReference>
<dbReference type="Gene3D" id="2.40.380.10">
    <property type="entry name" value="FomD-like"/>
    <property type="match status" value="1"/>
</dbReference>
<reference evidence="3 4" key="1">
    <citation type="submission" date="2019-01" db="EMBL/GenBank/DDBJ databases">
        <authorList>
            <consortium name="Pathogen Informatics"/>
        </authorList>
    </citation>
    <scope>NUCLEOTIDE SEQUENCE [LARGE SCALE GENOMIC DNA]</scope>
    <source>
        <strain evidence="3 4">NCTC10186</strain>
    </source>
</reference>
<evidence type="ECO:0000313" key="4">
    <source>
        <dbReference type="Proteomes" id="UP000289862"/>
    </source>
</evidence>
<feature type="domain" description="DUF402" evidence="2">
    <location>
        <begin position="22"/>
        <end position="163"/>
    </location>
</feature>
<dbReference type="InterPro" id="IPR007295">
    <property type="entry name" value="DUF402"/>
</dbReference>